<dbReference type="Proteomes" id="UP000006327">
    <property type="component" value="Unassembled WGS sequence"/>
</dbReference>
<evidence type="ECO:0000313" key="2">
    <source>
        <dbReference type="EMBL" id="GAC20314.1"/>
    </source>
</evidence>
<sequence>MAKGSSINGNADGKNGSNKSYSVKGRGNVSRPKMVKEVKQGKHSDTHVLKVNGVEYARNNPNHNKPDNIDD</sequence>
<feature type="compositionally biased region" description="Basic and acidic residues" evidence="1">
    <location>
        <begin position="34"/>
        <end position="48"/>
    </location>
</feature>
<keyword evidence="3" id="KW-1185">Reference proteome</keyword>
<dbReference type="AlphaFoldDB" id="K6XI63"/>
<dbReference type="eggNOG" id="ENOG5033DS0">
    <property type="taxonomic scope" value="Bacteria"/>
</dbReference>
<dbReference type="OrthoDB" id="7866632at2"/>
<feature type="region of interest" description="Disordered" evidence="1">
    <location>
        <begin position="1"/>
        <end position="71"/>
    </location>
</feature>
<protein>
    <recommendedName>
        <fullName evidence="4">DUF3892 domain-containing protein</fullName>
    </recommendedName>
</protein>
<comment type="caution">
    <text evidence="2">The sequence shown here is derived from an EMBL/GenBank/DDBJ whole genome shotgun (WGS) entry which is preliminary data.</text>
</comment>
<feature type="compositionally biased region" description="Polar residues" evidence="1">
    <location>
        <begin position="1"/>
        <end position="21"/>
    </location>
</feature>
<name>K6XI63_9ALTE</name>
<dbReference type="EMBL" id="BAEO01000051">
    <property type="protein sequence ID" value="GAC20314.1"/>
    <property type="molecule type" value="Genomic_DNA"/>
</dbReference>
<evidence type="ECO:0000313" key="3">
    <source>
        <dbReference type="Proteomes" id="UP000006327"/>
    </source>
</evidence>
<accession>K6XI63</accession>
<organism evidence="2 3">
    <name type="scientific">Paraglaciecola arctica BSs20135</name>
    <dbReference type="NCBI Taxonomy" id="493475"/>
    <lineage>
        <taxon>Bacteria</taxon>
        <taxon>Pseudomonadati</taxon>
        <taxon>Pseudomonadota</taxon>
        <taxon>Gammaproteobacteria</taxon>
        <taxon>Alteromonadales</taxon>
        <taxon>Alteromonadaceae</taxon>
        <taxon>Paraglaciecola</taxon>
    </lineage>
</organism>
<reference evidence="2 3" key="1">
    <citation type="journal article" date="2017" name="Antonie Van Leeuwenhoek">
        <title>Rhizobium rhizosphaerae sp. nov., a novel species isolated from rice rhizosphere.</title>
        <authorList>
            <person name="Zhao J.J."/>
            <person name="Zhang J."/>
            <person name="Zhang R.J."/>
            <person name="Zhang C.W."/>
            <person name="Yin H.Q."/>
            <person name="Zhang X.X."/>
        </authorList>
    </citation>
    <scope>NUCLEOTIDE SEQUENCE [LARGE SCALE GENOMIC DNA]</scope>
    <source>
        <strain evidence="2 3">BSs20135</strain>
    </source>
</reference>
<dbReference type="RefSeq" id="WP_007622115.1">
    <property type="nucleotide sequence ID" value="NZ_BAEO01000051.1"/>
</dbReference>
<gene>
    <name evidence="2" type="ORF">GARC_3356</name>
</gene>
<proteinExistence type="predicted"/>
<evidence type="ECO:0000256" key="1">
    <source>
        <dbReference type="SAM" id="MobiDB-lite"/>
    </source>
</evidence>
<evidence type="ECO:0008006" key="4">
    <source>
        <dbReference type="Google" id="ProtNLM"/>
    </source>
</evidence>
<dbReference type="STRING" id="493475.GARC_3356"/>